<feature type="chain" id="PRO_5030703443" evidence="2">
    <location>
        <begin position="25"/>
        <end position="329"/>
    </location>
</feature>
<evidence type="ECO:0000256" key="2">
    <source>
        <dbReference type="SAM" id="SignalP"/>
    </source>
</evidence>
<dbReference type="AlphaFoldDB" id="A0A7X0PEK7"/>
<dbReference type="SUPFAM" id="SSF53850">
    <property type="entry name" value="Periplasmic binding protein-like II"/>
    <property type="match status" value="1"/>
</dbReference>
<organism evidence="3 4">
    <name type="scientific">Acidovorax soli</name>
    <dbReference type="NCBI Taxonomy" id="592050"/>
    <lineage>
        <taxon>Bacteria</taxon>
        <taxon>Pseudomonadati</taxon>
        <taxon>Pseudomonadota</taxon>
        <taxon>Betaproteobacteria</taxon>
        <taxon>Burkholderiales</taxon>
        <taxon>Comamonadaceae</taxon>
        <taxon>Acidovorax</taxon>
    </lineage>
</organism>
<dbReference type="Gene3D" id="3.40.190.10">
    <property type="entry name" value="Periplasmic binding protein-like II"/>
    <property type="match status" value="1"/>
</dbReference>
<gene>
    <name evidence="3" type="ORF">HNP48_002794</name>
</gene>
<dbReference type="Pfam" id="PF03401">
    <property type="entry name" value="TctC"/>
    <property type="match status" value="1"/>
</dbReference>
<dbReference type="Gene3D" id="3.40.190.150">
    <property type="entry name" value="Bordetella uptake gene, domain 1"/>
    <property type="match status" value="1"/>
</dbReference>
<dbReference type="CDD" id="cd07012">
    <property type="entry name" value="PBP2_Bug_TTT"/>
    <property type="match status" value="1"/>
</dbReference>
<feature type="signal peptide" evidence="2">
    <location>
        <begin position="1"/>
        <end position="24"/>
    </location>
</feature>
<evidence type="ECO:0000256" key="1">
    <source>
        <dbReference type="ARBA" id="ARBA00006987"/>
    </source>
</evidence>
<dbReference type="RefSeq" id="WP_184857771.1">
    <property type="nucleotide sequence ID" value="NZ_JACHLK010000004.1"/>
</dbReference>
<dbReference type="Proteomes" id="UP000575083">
    <property type="component" value="Unassembled WGS sequence"/>
</dbReference>
<dbReference type="PANTHER" id="PTHR42928:SF5">
    <property type="entry name" value="BLR1237 PROTEIN"/>
    <property type="match status" value="1"/>
</dbReference>
<dbReference type="InterPro" id="IPR042100">
    <property type="entry name" value="Bug_dom1"/>
</dbReference>
<evidence type="ECO:0000313" key="3">
    <source>
        <dbReference type="EMBL" id="MBB6560122.1"/>
    </source>
</evidence>
<dbReference type="EMBL" id="JACHLK010000004">
    <property type="protein sequence ID" value="MBB6560122.1"/>
    <property type="molecule type" value="Genomic_DNA"/>
</dbReference>
<keyword evidence="3" id="KW-0675">Receptor</keyword>
<protein>
    <submittedName>
        <fullName evidence="3">Tripartite-type tricarboxylate transporter receptor subunit TctC</fullName>
    </submittedName>
</protein>
<accession>A0A7X0PEK7</accession>
<name>A0A7X0PEK7_9BURK</name>
<dbReference type="InterPro" id="IPR005064">
    <property type="entry name" value="BUG"/>
</dbReference>
<comment type="caution">
    <text evidence="3">The sequence shown here is derived from an EMBL/GenBank/DDBJ whole genome shotgun (WGS) entry which is preliminary data.</text>
</comment>
<evidence type="ECO:0000313" key="4">
    <source>
        <dbReference type="Proteomes" id="UP000575083"/>
    </source>
</evidence>
<sequence length="329" mass="35002">MRPFRNWLPLLLLVSTALCSTAQAQQTYPTRPITLLVPFPAGGQADALARATAPALQKELGQPVIVENTAGVGGALGAQRVLNLPADGYTLMFGTPIELIQTPMAVAGAKYQPDAFRMVAPVVSTYLMMVVRSELPVNSVAEFVALARSRSGAAGLNYGSVGRGSAYHLVAERFAQDTGVKMVHVPYRGAQQMITDLAGGQIDMGFLAMGGPVPGLLQSGKFKAIGYTGTTRHPAFPNVATLNESKLVKDFNFDLWGAVVANRNLPEAVVAKVHAAVNTALRQPQFRKSLEATGVIPAEPMALPKAAAFYASEITRYQRVGQSIDLQPE</sequence>
<comment type="similarity">
    <text evidence="1">Belongs to the UPF0065 (bug) family.</text>
</comment>
<reference evidence="3 4" key="1">
    <citation type="submission" date="2020-08" db="EMBL/GenBank/DDBJ databases">
        <title>Functional genomics of gut bacteria from endangered species of beetles.</title>
        <authorList>
            <person name="Carlos-Shanley C."/>
        </authorList>
    </citation>
    <scope>NUCLEOTIDE SEQUENCE [LARGE SCALE GENOMIC DNA]</scope>
    <source>
        <strain evidence="3 4">S00198</strain>
    </source>
</reference>
<dbReference type="PIRSF" id="PIRSF017082">
    <property type="entry name" value="YflP"/>
    <property type="match status" value="1"/>
</dbReference>
<proteinExistence type="inferred from homology"/>
<keyword evidence="4" id="KW-1185">Reference proteome</keyword>
<keyword evidence="2" id="KW-0732">Signal</keyword>
<dbReference type="PANTHER" id="PTHR42928">
    <property type="entry name" value="TRICARBOXYLATE-BINDING PROTEIN"/>
    <property type="match status" value="1"/>
</dbReference>